<protein>
    <recommendedName>
        <fullName evidence="1">Nucleotide-diphospho-sugar transferase domain-containing protein</fullName>
    </recommendedName>
</protein>
<name>A0A7S3FGH8_9VIRI</name>
<dbReference type="PANTHER" id="PTHR46936:SF1">
    <property type="entry name" value="ARABINOSYLTRANSFERASE XEG113"/>
    <property type="match status" value="1"/>
</dbReference>
<dbReference type="InterPro" id="IPR053250">
    <property type="entry name" value="Glycosyltransferase_77"/>
</dbReference>
<reference evidence="2" key="1">
    <citation type="submission" date="2021-01" db="EMBL/GenBank/DDBJ databases">
        <authorList>
            <person name="Corre E."/>
            <person name="Pelletier E."/>
            <person name="Niang G."/>
            <person name="Scheremetjew M."/>
            <person name="Finn R."/>
            <person name="Kale V."/>
            <person name="Holt S."/>
            <person name="Cochrane G."/>
            <person name="Meng A."/>
            <person name="Brown T."/>
            <person name="Cohen L."/>
        </authorList>
    </citation>
    <scope>NUCLEOTIDE SEQUENCE</scope>
    <source>
        <strain evidence="2">RCC927</strain>
    </source>
</reference>
<gene>
    <name evidence="2" type="ORF">PSIN1315_LOCUS11346</name>
</gene>
<evidence type="ECO:0000313" key="2">
    <source>
        <dbReference type="EMBL" id="CAE0147469.1"/>
    </source>
</evidence>
<accession>A0A7S3FGH8</accession>
<dbReference type="InterPro" id="IPR005069">
    <property type="entry name" value="Nucl-diP-sugar_transferase"/>
</dbReference>
<dbReference type="GO" id="GO:0052636">
    <property type="term" value="F:arabinosyltransferase activity"/>
    <property type="evidence" value="ECO:0007669"/>
    <property type="project" value="TreeGrafter"/>
</dbReference>
<dbReference type="GO" id="GO:0005794">
    <property type="term" value="C:Golgi apparatus"/>
    <property type="evidence" value="ECO:0007669"/>
    <property type="project" value="TreeGrafter"/>
</dbReference>
<sequence>MGVPHVVAALDWGALRALRAAGLGARAYALGEHAAAVRAGAFEGHGKALSVDAGHKGVRWRAYVAQRTGQAAALVAAGFDVLLSDADNVFLRDPRPYFYCRSAAFPGGETDACGEAHGADVYVSSDNLSPSRDDERRVEYARNGVLNTGILFWRATRAGRAAVDAWREHATEPDADFARLTTEQEVWKSGALPKPWVGGCYSLRYT</sequence>
<proteinExistence type="predicted"/>
<evidence type="ECO:0000259" key="1">
    <source>
        <dbReference type="Pfam" id="PF03407"/>
    </source>
</evidence>
<dbReference type="AlphaFoldDB" id="A0A7S3FGH8"/>
<feature type="domain" description="Nucleotide-diphospho-sugar transferase" evidence="1">
    <location>
        <begin position="33"/>
        <end position="172"/>
    </location>
</feature>
<dbReference type="GO" id="GO:0052325">
    <property type="term" value="P:cell wall pectin biosynthetic process"/>
    <property type="evidence" value="ECO:0007669"/>
    <property type="project" value="TreeGrafter"/>
</dbReference>
<organism evidence="2">
    <name type="scientific">Prasinoderma singulare</name>
    <dbReference type="NCBI Taxonomy" id="676789"/>
    <lineage>
        <taxon>Eukaryota</taxon>
        <taxon>Viridiplantae</taxon>
        <taxon>Prasinodermophyta</taxon>
        <taxon>Prasinodermophyceae</taxon>
        <taxon>Prasinodermales</taxon>
        <taxon>Prasinodermaceae</taxon>
        <taxon>Prasinoderma</taxon>
    </lineage>
</organism>
<dbReference type="Pfam" id="PF03407">
    <property type="entry name" value="Nucleotid_trans"/>
    <property type="match status" value="1"/>
</dbReference>
<dbReference type="PANTHER" id="PTHR46936">
    <property type="entry name" value="ARABINOSYLTRANSFERASE XEG113"/>
    <property type="match status" value="1"/>
</dbReference>
<dbReference type="EMBL" id="HBHY01017581">
    <property type="protein sequence ID" value="CAE0147469.1"/>
    <property type="molecule type" value="Transcribed_RNA"/>
</dbReference>